<protein>
    <submittedName>
        <fullName evidence="2">Uncharacterized protein</fullName>
    </submittedName>
</protein>
<dbReference type="Proteomes" id="UP000823941">
    <property type="component" value="Chromosome 17"/>
</dbReference>
<comment type="caution">
    <text evidence="2">The sequence shown here is derived from an EMBL/GenBank/DDBJ whole genome shotgun (WGS) entry which is preliminary data.</text>
</comment>
<feature type="compositionally biased region" description="Low complexity" evidence="1">
    <location>
        <begin position="46"/>
        <end position="61"/>
    </location>
</feature>
<feature type="compositionally biased region" description="Basic residues" evidence="1">
    <location>
        <begin position="117"/>
        <end position="128"/>
    </location>
</feature>
<organism evidence="2 3">
    <name type="scientific">Plutella xylostella</name>
    <name type="common">Diamondback moth</name>
    <name type="synonym">Plutella maculipennis</name>
    <dbReference type="NCBI Taxonomy" id="51655"/>
    <lineage>
        <taxon>Eukaryota</taxon>
        <taxon>Metazoa</taxon>
        <taxon>Ecdysozoa</taxon>
        <taxon>Arthropoda</taxon>
        <taxon>Hexapoda</taxon>
        <taxon>Insecta</taxon>
        <taxon>Pterygota</taxon>
        <taxon>Neoptera</taxon>
        <taxon>Endopterygota</taxon>
        <taxon>Lepidoptera</taxon>
        <taxon>Glossata</taxon>
        <taxon>Ditrysia</taxon>
        <taxon>Yponomeutoidea</taxon>
        <taxon>Plutellidae</taxon>
        <taxon>Plutella</taxon>
    </lineage>
</organism>
<name>A0ABQ7QBU1_PLUXY</name>
<reference evidence="2 3" key="1">
    <citation type="submission" date="2021-06" db="EMBL/GenBank/DDBJ databases">
        <title>A haploid diamondback moth (Plutella xylostella L.) genome assembly resolves 31 chromosomes and identifies a diamide resistance mutation.</title>
        <authorList>
            <person name="Ward C.M."/>
            <person name="Perry K.D."/>
            <person name="Baker G."/>
            <person name="Powis K."/>
            <person name="Heckel D.G."/>
            <person name="Baxter S.W."/>
        </authorList>
    </citation>
    <scope>NUCLEOTIDE SEQUENCE [LARGE SCALE GENOMIC DNA]</scope>
    <source>
        <strain evidence="2 3">LV</strain>
        <tissue evidence="2">Single pupa</tissue>
    </source>
</reference>
<gene>
    <name evidence="2" type="ORF">JYU34_012607</name>
</gene>
<evidence type="ECO:0000313" key="3">
    <source>
        <dbReference type="Proteomes" id="UP000823941"/>
    </source>
</evidence>
<feature type="compositionally biased region" description="Basic residues" evidence="1">
    <location>
        <begin position="70"/>
        <end position="87"/>
    </location>
</feature>
<accession>A0ABQ7QBU1</accession>
<evidence type="ECO:0000313" key="2">
    <source>
        <dbReference type="EMBL" id="KAG7302656.1"/>
    </source>
</evidence>
<feature type="region of interest" description="Disordered" evidence="1">
    <location>
        <begin position="1"/>
        <end position="128"/>
    </location>
</feature>
<dbReference type="EMBL" id="JAHIBW010000017">
    <property type="protein sequence ID" value="KAG7302656.1"/>
    <property type="molecule type" value="Genomic_DNA"/>
</dbReference>
<feature type="compositionally biased region" description="Basic residues" evidence="1">
    <location>
        <begin position="95"/>
        <end position="109"/>
    </location>
</feature>
<keyword evidence="3" id="KW-1185">Reference proteome</keyword>
<evidence type="ECO:0000256" key="1">
    <source>
        <dbReference type="SAM" id="MobiDB-lite"/>
    </source>
</evidence>
<sequence>MQLSICPREWTSNEPARPPSMNGGILLDSIAVRPRASSLAGPRPTPCTTPASAPARRPTGPGRRDTRVHPVTRARRARPARTARPARRTAPGHASRTHSRSLTSRRRPGSKILRPMGCRRIRWRRSTG</sequence>
<proteinExistence type="predicted"/>